<dbReference type="Pfam" id="PF14111">
    <property type="entry name" value="DUF4283"/>
    <property type="match status" value="1"/>
</dbReference>
<gene>
    <name evidence="4" type="ORF">Salat_1189400</name>
</gene>
<evidence type="ECO:0000259" key="3">
    <source>
        <dbReference type="Pfam" id="PF14392"/>
    </source>
</evidence>
<accession>A0AAE1YEX5</accession>
<proteinExistence type="predicted"/>
<reference evidence="4" key="1">
    <citation type="submission" date="2020-06" db="EMBL/GenBank/DDBJ databases">
        <authorList>
            <person name="Li T."/>
            <person name="Hu X."/>
            <person name="Zhang T."/>
            <person name="Song X."/>
            <person name="Zhang H."/>
            <person name="Dai N."/>
            <person name="Sheng W."/>
            <person name="Hou X."/>
            <person name="Wei L."/>
        </authorList>
    </citation>
    <scope>NUCLEOTIDE SEQUENCE</scope>
    <source>
        <strain evidence="4">3651</strain>
        <tissue evidence="4">Leaf</tissue>
    </source>
</reference>
<feature type="compositionally biased region" description="Polar residues" evidence="1">
    <location>
        <begin position="300"/>
        <end position="311"/>
    </location>
</feature>
<feature type="domain" description="Zinc knuckle CX2CX4HX4C" evidence="3">
    <location>
        <begin position="175"/>
        <end position="222"/>
    </location>
</feature>
<evidence type="ECO:0000313" key="4">
    <source>
        <dbReference type="EMBL" id="KAK4428895.1"/>
    </source>
</evidence>
<evidence type="ECO:0000259" key="2">
    <source>
        <dbReference type="Pfam" id="PF14111"/>
    </source>
</evidence>
<dbReference type="PANTHER" id="PTHR31286:SF153">
    <property type="entry name" value="DUF4283 DOMAIN PROTEIN"/>
    <property type="match status" value="1"/>
</dbReference>
<sequence>MDEEIDRINRALSFTVEEEQGLVIPRELWPGDSTDHSLTLVGRILTHRGFNFDALCSTFLRAANLGKGMEFTRISAERFLLHFRHRVDKHRILEGGPWNFDNHLILLGEIGHGQDPLTMDLNSCDFSVWIHGLPFPQISPALGRIIGSKLGSVKHVFTGEGSSSVQSIMRIRVSLDVRRPILRHTIIRSSEGKETVVTFTYERLGNFCYLCGIIGHVDSICDLRYADDFVDPGTNMPYGPWLRASSRGRSSAPTFGQPGVGRPRASLRGAHIFGGFRPPDNLVSQREHSPSIPSPVGVARSNQDNPPSENASLVPETGPIPAYGEPSQSLARLVNVPLEFSAQSSPPSIPVVTGSKSRGVMRGRYASASQGRKRKACLQPSLHLFSLLPGLSDSKLGGSVFQVVLKLWHNPGKWVLRLLQVLVSDRD</sequence>
<evidence type="ECO:0000256" key="1">
    <source>
        <dbReference type="SAM" id="MobiDB-lite"/>
    </source>
</evidence>
<evidence type="ECO:0000313" key="5">
    <source>
        <dbReference type="Proteomes" id="UP001293254"/>
    </source>
</evidence>
<name>A0AAE1YEX5_9LAMI</name>
<dbReference type="AlphaFoldDB" id="A0AAE1YEX5"/>
<dbReference type="Pfam" id="PF14392">
    <property type="entry name" value="zf-CCHC_4"/>
    <property type="match status" value="1"/>
</dbReference>
<feature type="domain" description="DUF4283" evidence="2">
    <location>
        <begin position="35"/>
        <end position="107"/>
    </location>
</feature>
<protein>
    <recommendedName>
        <fullName evidence="6">Zinc knuckle CX2CX4HX4C domain-containing protein</fullName>
    </recommendedName>
</protein>
<keyword evidence="5" id="KW-1185">Reference proteome</keyword>
<dbReference type="InterPro" id="IPR040256">
    <property type="entry name" value="At4g02000-like"/>
</dbReference>
<dbReference type="Proteomes" id="UP001293254">
    <property type="component" value="Unassembled WGS sequence"/>
</dbReference>
<reference evidence="4" key="2">
    <citation type="journal article" date="2024" name="Plant">
        <title>Genomic evolution and insights into agronomic trait innovations of Sesamum species.</title>
        <authorList>
            <person name="Miao H."/>
            <person name="Wang L."/>
            <person name="Qu L."/>
            <person name="Liu H."/>
            <person name="Sun Y."/>
            <person name="Le M."/>
            <person name="Wang Q."/>
            <person name="Wei S."/>
            <person name="Zheng Y."/>
            <person name="Lin W."/>
            <person name="Duan Y."/>
            <person name="Cao H."/>
            <person name="Xiong S."/>
            <person name="Wang X."/>
            <person name="Wei L."/>
            <person name="Li C."/>
            <person name="Ma Q."/>
            <person name="Ju M."/>
            <person name="Zhao R."/>
            <person name="Li G."/>
            <person name="Mu C."/>
            <person name="Tian Q."/>
            <person name="Mei H."/>
            <person name="Zhang T."/>
            <person name="Gao T."/>
            <person name="Zhang H."/>
        </authorList>
    </citation>
    <scope>NUCLEOTIDE SEQUENCE</scope>
    <source>
        <strain evidence="4">3651</strain>
    </source>
</reference>
<comment type="caution">
    <text evidence="4">The sequence shown here is derived from an EMBL/GenBank/DDBJ whole genome shotgun (WGS) entry which is preliminary data.</text>
</comment>
<dbReference type="InterPro" id="IPR025558">
    <property type="entry name" value="DUF4283"/>
</dbReference>
<dbReference type="EMBL" id="JACGWO010000004">
    <property type="protein sequence ID" value="KAK4428895.1"/>
    <property type="molecule type" value="Genomic_DNA"/>
</dbReference>
<evidence type="ECO:0008006" key="6">
    <source>
        <dbReference type="Google" id="ProtNLM"/>
    </source>
</evidence>
<dbReference type="InterPro" id="IPR025836">
    <property type="entry name" value="Zn_knuckle_CX2CX4HX4C"/>
</dbReference>
<organism evidence="4 5">
    <name type="scientific">Sesamum alatum</name>
    <dbReference type="NCBI Taxonomy" id="300844"/>
    <lineage>
        <taxon>Eukaryota</taxon>
        <taxon>Viridiplantae</taxon>
        <taxon>Streptophyta</taxon>
        <taxon>Embryophyta</taxon>
        <taxon>Tracheophyta</taxon>
        <taxon>Spermatophyta</taxon>
        <taxon>Magnoliopsida</taxon>
        <taxon>eudicotyledons</taxon>
        <taxon>Gunneridae</taxon>
        <taxon>Pentapetalae</taxon>
        <taxon>asterids</taxon>
        <taxon>lamiids</taxon>
        <taxon>Lamiales</taxon>
        <taxon>Pedaliaceae</taxon>
        <taxon>Sesamum</taxon>
    </lineage>
</organism>
<feature type="region of interest" description="Disordered" evidence="1">
    <location>
        <begin position="280"/>
        <end position="325"/>
    </location>
</feature>
<dbReference type="PANTHER" id="PTHR31286">
    <property type="entry name" value="GLYCINE-RICH CELL WALL STRUCTURAL PROTEIN 1.8-LIKE"/>
    <property type="match status" value="1"/>
</dbReference>